<dbReference type="RefSeq" id="WP_125014339.1">
    <property type="nucleotide sequence ID" value="NZ_QWEZ01000001.1"/>
</dbReference>
<evidence type="ECO:0000313" key="6">
    <source>
        <dbReference type="EMBL" id="RRJ83911.1"/>
    </source>
</evidence>
<evidence type="ECO:0000256" key="1">
    <source>
        <dbReference type="ARBA" id="ARBA00022563"/>
    </source>
</evidence>
<keyword evidence="3" id="KW-0658">Purine biosynthesis</keyword>
<organism evidence="6 7">
    <name type="scientific">Aestuariirhabdus litorea</name>
    <dbReference type="NCBI Taxonomy" id="2528527"/>
    <lineage>
        <taxon>Bacteria</taxon>
        <taxon>Pseudomonadati</taxon>
        <taxon>Pseudomonadota</taxon>
        <taxon>Gammaproteobacteria</taxon>
        <taxon>Oceanospirillales</taxon>
        <taxon>Aestuariirhabdaceae</taxon>
        <taxon>Aestuariirhabdus</taxon>
    </lineage>
</organism>
<dbReference type="EMBL" id="QWEZ01000001">
    <property type="protein sequence ID" value="RRJ83911.1"/>
    <property type="molecule type" value="Genomic_DNA"/>
</dbReference>
<dbReference type="Pfam" id="PF01842">
    <property type="entry name" value="ACT"/>
    <property type="match status" value="1"/>
</dbReference>
<dbReference type="CDD" id="cd08648">
    <property type="entry name" value="FMT_core_Formyl-FH4-Hydrolase_C"/>
    <property type="match status" value="1"/>
</dbReference>
<dbReference type="PANTHER" id="PTHR42706:SF1">
    <property type="entry name" value="FORMYLTETRAHYDROFOLATE DEFORMYLASE 2, MITOCHONDRIAL"/>
    <property type="match status" value="1"/>
</dbReference>
<dbReference type="GO" id="GO:0006189">
    <property type="term" value="P:'de novo' IMP biosynthetic process"/>
    <property type="evidence" value="ECO:0007669"/>
    <property type="project" value="UniProtKB-UniRule"/>
</dbReference>
<dbReference type="CDD" id="cd04875">
    <property type="entry name" value="ACT_F4HF-DF"/>
    <property type="match status" value="1"/>
</dbReference>
<dbReference type="SUPFAM" id="SSF53328">
    <property type="entry name" value="Formyltransferase"/>
    <property type="match status" value="1"/>
</dbReference>
<feature type="domain" description="ACT" evidence="5">
    <location>
        <begin position="6"/>
        <end position="86"/>
    </location>
</feature>
<feature type="active site" evidence="3">
    <location>
        <position position="228"/>
    </location>
</feature>
<dbReference type="GO" id="GO:0008864">
    <property type="term" value="F:formyltetrahydrofolate deformylase activity"/>
    <property type="evidence" value="ECO:0007669"/>
    <property type="project" value="UniProtKB-UniRule"/>
</dbReference>
<dbReference type="EC" id="3.5.1.10" evidence="3 4"/>
<keyword evidence="7" id="KW-1185">Reference proteome</keyword>
<sequence>MSRTFRLVVACPDRVGIVAKVSNFLANYNASITEANHHSDLATGWFFMRHEICADSMPLDLETLRAAFAPIAAEYAMQWRITDSTEPKRVLLMASRESHCLADLLHRWHSGELECSIPAVISNHDDLRSMVEWHGIPFHHVPVNPQEKDEAFAEVAELVERYRADTIVLARYMQILPPALCDQFANRVINIHHSFLPSFAGAKPYHQAYLRGVKLIGATCHYVTSELDAGPIIEQDIERISHRDSIADMVRIGKDCEKTALAKGLRYHLEDRVLVHDNKTVVFA</sequence>
<gene>
    <name evidence="3 6" type="primary">purU</name>
    <name evidence="6" type="ORF">D0544_01970</name>
</gene>
<dbReference type="PRINTS" id="PR01575">
    <property type="entry name" value="FFH4HYDRLASE"/>
</dbReference>
<dbReference type="InterPro" id="IPR002912">
    <property type="entry name" value="ACT_dom"/>
</dbReference>
<protein>
    <recommendedName>
        <fullName evidence="3 4">Formyltetrahydrofolate deformylase</fullName>
        <ecNumber evidence="3 4">3.5.1.10</ecNumber>
    </recommendedName>
    <alternativeName>
        <fullName evidence="3">Formyl-FH(4) hydrolase</fullName>
    </alternativeName>
</protein>
<dbReference type="Gene3D" id="3.40.50.170">
    <property type="entry name" value="Formyl transferase, N-terminal domain"/>
    <property type="match status" value="1"/>
</dbReference>
<dbReference type="AlphaFoldDB" id="A0A3P3VMB7"/>
<evidence type="ECO:0000256" key="2">
    <source>
        <dbReference type="ARBA" id="ARBA00022801"/>
    </source>
</evidence>
<evidence type="ECO:0000313" key="7">
    <source>
        <dbReference type="Proteomes" id="UP000280792"/>
    </source>
</evidence>
<dbReference type="SUPFAM" id="SSF55021">
    <property type="entry name" value="ACT-like"/>
    <property type="match status" value="1"/>
</dbReference>
<evidence type="ECO:0000256" key="4">
    <source>
        <dbReference type="NCBIfam" id="TIGR00655"/>
    </source>
</evidence>
<reference evidence="6 7" key="1">
    <citation type="submission" date="2018-08" db="EMBL/GenBank/DDBJ databases">
        <authorList>
            <person name="Khan S.A."/>
        </authorList>
    </citation>
    <scope>NUCLEOTIDE SEQUENCE [LARGE SCALE GENOMIC DNA]</scope>
    <source>
        <strain evidence="6 7">GTF-13</strain>
    </source>
</reference>
<keyword evidence="1 3" id="KW-0554">One-carbon metabolism</keyword>
<accession>A0A3P3VMB7</accession>
<dbReference type="GO" id="GO:0006730">
    <property type="term" value="P:one-carbon metabolic process"/>
    <property type="evidence" value="ECO:0007669"/>
    <property type="project" value="UniProtKB-KW"/>
</dbReference>
<proteinExistence type="inferred from homology"/>
<comment type="pathway">
    <text evidence="3">Purine metabolism; IMP biosynthesis via de novo pathway; formate from 10-formyl-5,6,7,8-tetrahydrofolate: step 1/1.</text>
</comment>
<comment type="similarity">
    <text evidence="3">Belongs to the PurU family.</text>
</comment>
<comment type="function">
    <text evidence="3">Catalyzes the hydrolysis of 10-formyltetrahydrofolate (formyl-FH4) to formate and tetrahydrofolate (FH4).</text>
</comment>
<keyword evidence="2 3" id="KW-0378">Hydrolase</keyword>
<evidence type="ECO:0000256" key="3">
    <source>
        <dbReference type="HAMAP-Rule" id="MF_01927"/>
    </source>
</evidence>
<dbReference type="InterPro" id="IPR044074">
    <property type="entry name" value="PurU_ACT"/>
</dbReference>
<comment type="caution">
    <text evidence="6">The sequence shown here is derived from an EMBL/GenBank/DDBJ whole genome shotgun (WGS) entry which is preliminary data.</text>
</comment>
<dbReference type="InterPro" id="IPR002376">
    <property type="entry name" value="Formyl_transf_N"/>
</dbReference>
<dbReference type="InterPro" id="IPR041729">
    <property type="entry name" value="Formyl-FH4-Hydrolase_C"/>
</dbReference>
<dbReference type="NCBIfam" id="NF004684">
    <property type="entry name" value="PRK06027.1"/>
    <property type="match status" value="1"/>
</dbReference>
<dbReference type="Pfam" id="PF00551">
    <property type="entry name" value="Formyl_trans_N"/>
    <property type="match status" value="1"/>
</dbReference>
<dbReference type="UniPathway" id="UPA00074">
    <property type="reaction ID" value="UER00170"/>
</dbReference>
<evidence type="ECO:0000259" key="5">
    <source>
        <dbReference type="PROSITE" id="PS51671"/>
    </source>
</evidence>
<dbReference type="HAMAP" id="MF_01927">
    <property type="entry name" value="PurU"/>
    <property type="match status" value="1"/>
</dbReference>
<dbReference type="Proteomes" id="UP000280792">
    <property type="component" value="Unassembled WGS sequence"/>
</dbReference>
<dbReference type="PROSITE" id="PS51671">
    <property type="entry name" value="ACT"/>
    <property type="match status" value="1"/>
</dbReference>
<dbReference type="PANTHER" id="PTHR42706">
    <property type="entry name" value="FORMYLTETRAHYDROFOLATE DEFORMYLASE"/>
    <property type="match status" value="1"/>
</dbReference>
<dbReference type="PIRSF" id="PIRSF036480">
    <property type="entry name" value="FormyFH4_hydr"/>
    <property type="match status" value="1"/>
</dbReference>
<dbReference type="InterPro" id="IPR045865">
    <property type="entry name" value="ACT-like_dom_sf"/>
</dbReference>
<dbReference type="NCBIfam" id="TIGR00655">
    <property type="entry name" value="PurU"/>
    <property type="match status" value="1"/>
</dbReference>
<dbReference type="InterPro" id="IPR036477">
    <property type="entry name" value="Formyl_transf_N_sf"/>
</dbReference>
<comment type="catalytic activity">
    <reaction evidence="3">
        <text>(6R)-10-formyltetrahydrofolate + H2O = (6S)-5,6,7,8-tetrahydrofolate + formate + H(+)</text>
        <dbReference type="Rhea" id="RHEA:19833"/>
        <dbReference type="ChEBI" id="CHEBI:15377"/>
        <dbReference type="ChEBI" id="CHEBI:15378"/>
        <dbReference type="ChEBI" id="CHEBI:15740"/>
        <dbReference type="ChEBI" id="CHEBI:57453"/>
        <dbReference type="ChEBI" id="CHEBI:195366"/>
        <dbReference type="EC" id="3.5.1.10"/>
    </reaction>
</comment>
<reference evidence="6 7" key="2">
    <citation type="submission" date="2018-12" db="EMBL/GenBank/DDBJ databases">
        <title>Simiduia agarivorans gen. nov., sp. nov., a marine, agarolytic bacterium isolated from shallow coastal water from Keelung, Taiwan.</title>
        <authorList>
            <person name="Shieh W.Y."/>
        </authorList>
    </citation>
    <scope>NUCLEOTIDE SEQUENCE [LARGE SCALE GENOMIC DNA]</scope>
    <source>
        <strain evidence="6 7">GTF-13</strain>
    </source>
</reference>
<dbReference type="InterPro" id="IPR004810">
    <property type="entry name" value="PurU"/>
</dbReference>
<dbReference type="Gene3D" id="3.30.70.260">
    <property type="match status" value="1"/>
</dbReference>
<name>A0A3P3VMB7_9GAMM</name>